<feature type="transmembrane region" description="Helical" evidence="1">
    <location>
        <begin position="155"/>
        <end position="182"/>
    </location>
</feature>
<dbReference type="PANTHER" id="PTHR40078:SF1">
    <property type="entry name" value="INTEGRAL MEMBRANE PROTEIN"/>
    <property type="match status" value="1"/>
</dbReference>
<sequence length="223" mass="24627">MREKVVSYSFFFLGLLLFGFANAIAVKVKYLGLHPWEVLNVALFQKMGFTIGTWSALVGLFFVAISWFINKKYINVGTFLNALLIGPFMDLFLWLDILPTATNTPLDYLNLAVSIIIAGIAGGLYIAGGVGAGPRDGFMLALSERTKLSVSRTRILVECVVLGIGYLLGGPIFIATFFYTFIMSPIFQVTLRFFQKLRNSLIEVPAPDVAHQPNQRAHPGVKV</sequence>
<name>A0ABR7XG35_9BACT</name>
<dbReference type="InterPro" id="IPR038750">
    <property type="entry name" value="YczE/YyaS-like"/>
</dbReference>
<feature type="transmembrane region" description="Helical" evidence="1">
    <location>
        <begin position="49"/>
        <end position="69"/>
    </location>
</feature>
<keyword evidence="1" id="KW-0812">Transmembrane</keyword>
<accession>A0ABR7XG35</accession>
<keyword evidence="1" id="KW-1133">Transmembrane helix</keyword>
<proteinExistence type="predicted"/>
<evidence type="ECO:0000256" key="1">
    <source>
        <dbReference type="SAM" id="Phobius"/>
    </source>
</evidence>
<evidence type="ECO:0000313" key="3">
    <source>
        <dbReference type="Proteomes" id="UP000625551"/>
    </source>
</evidence>
<dbReference type="EMBL" id="JACXAJ010000003">
    <property type="protein sequence ID" value="MBD1397236.1"/>
    <property type="molecule type" value="Genomic_DNA"/>
</dbReference>
<dbReference type="Pfam" id="PF19700">
    <property type="entry name" value="DUF6198"/>
    <property type="match status" value="1"/>
</dbReference>
<gene>
    <name evidence="2" type="ORF">H9Q13_08675</name>
</gene>
<dbReference type="Proteomes" id="UP000625551">
    <property type="component" value="Unassembled WGS sequence"/>
</dbReference>
<dbReference type="RefSeq" id="WP_191183404.1">
    <property type="nucleotide sequence ID" value="NZ_JACXAJ010000003.1"/>
</dbReference>
<feature type="transmembrane region" description="Helical" evidence="1">
    <location>
        <begin position="109"/>
        <end position="134"/>
    </location>
</feature>
<keyword evidence="1" id="KW-0472">Membrane</keyword>
<comment type="caution">
    <text evidence="2">The sequence shown here is derived from an EMBL/GenBank/DDBJ whole genome shotgun (WGS) entry which is preliminary data.</text>
</comment>
<dbReference type="PANTHER" id="PTHR40078">
    <property type="entry name" value="INTEGRAL MEMBRANE PROTEIN-RELATED"/>
    <property type="match status" value="1"/>
</dbReference>
<protein>
    <submittedName>
        <fullName evidence="2">YitT family protein</fullName>
    </submittedName>
</protein>
<organism evidence="2 3">
    <name type="scientific">Pontibacter aquaedesilientis</name>
    <dbReference type="NCBI Taxonomy" id="2766980"/>
    <lineage>
        <taxon>Bacteria</taxon>
        <taxon>Pseudomonadati</taxon>
        <taxon>Bacteroidota</taxon>
        <taxon>Cytophagia</taxon>
        <taxon>Cytophagales</taxon>
        <taxon>Hymenobacteraceae</taxon>
        <taxon>Pontibacter</taxon>
    </lineage>
</organism>
<feature type="transmembrane region" description="Helical" evidence="1">
    <location>
        <begin position="76"/>
        <end position="97"/>
    </location>
</feature>
<keyword evidence="3" id="KW-1185">Reference proteome</keyword>
<evidence type="ECO:0000313" key="2">
    <source>
        <dbReference type="EMBL" id="MBD1397236.1"/>
    </source>
</evidence>
<reference evidence="2 3" key="1">
    <citation type="submission" date="2020-09" db="EMBL/GenBank/DDBJ databases">
        <title>Genome sequencing and assembly of Pontibacter sp.</title>
        <authorList>
            <person name="Chhetri G."/>
        </authorList>
    </citation>
    <scope>NUCLEOTIDE SEQUENCE [LARGE SCALE GENOMIC DNA]</scope>
    <source>
        <strain evidence="2 3">JH31</strain>
    </source>
</reference>